<keyword evidence="2" id="KW-0677">Repeat</keyword>
<dbReference type="InterPro" id="IPR013783">
    <property type="entry name" value="Ig-like_fold"/>
</dbReference>
<dbReference type="InterPro" id="IPR003961">
    <property type="entry name" value="FN3_dom"/>
</dbReference>
<dbReference type="Pfam" id="PF00395">
    <property type="entry name" value="SLH"/>
    <property type="match status" value="3"/>
</dbReference>
<name>A0A410X3F9_9BACL</name>
<dbReference type="SMART" id="SM00060">
    <property type="entry name" value="FN3"/>
    <property type="match status" value="2"/>
</dbReference>
<feature type="domain" description="SLH" evidence="7">
    <location>
        <begin position="1012"/>
        <end position="1069"/>
    </location>
</feature>
<evidence type="ECO:0000259" key="7">
    <source>
        <dbReference type="PROSITE" id="PS51272"/>
    </source>
</evidence>
<keyword evidence="1 5" id="KW-0732">Signal</keyword>
<evidence type="ECO:0000313" key="11">
    <source>
        <dbReference type="Proteomes" id="UP001527202"/>
    </source>
</evidence>
<dbReference type="InterPro" id="IPR038081">
    <property type="entry name" value="CalX-like_sf"/>
</dbReference>
<protein>
    <submittedName>
        <fullName evidence="8">FG-GAP-like repeat-containing protein</fullName>
    </submittedName>
</protein>
<dbReference type="KEGG" id="pchi:PC41400_27010"/>
<dbReference type="InterPro" id="IPR013517">
    <property type="entry name" value="FG-GAP"/>
</dbReference>
<dbReference type="EMBL" id="JAMDMJ010000014">
    <property type="protein sequence ID" value="MCY9596732.1"/>
    <property type="molecule type" value="Genomic_DNA"/>
</dbReference>
<feature type="domain" description="Fibronectin type-III" evidence="6">
    <location>
        <begin position="623"/>
        <end position="709"/>
    </location>
</feature>
<dbReference type="PROSITE" id="PS00018">
    <property type="entry name" value="EF_HAND_1"/>
    <property type="match status" value="1"/>
</dbReference>
<dbReference type="Pfam" id="PF03160">
    <property type="entry name" value="Calx-beta"/>
    <property type="match status" value="1"/>
</dbReference>
<feature type="compositionally biased region" description="Low complexity" evidence="4">
    <location>
        <begin position="707"/>
        <end position="723"/>
    </location>
</feature>
<feature type="signal peptide" evidence="5">
    <location>
        <begin position="1"/>
        <end position="32"/>
    </location>
</feature>
<dbReference type="Pfam" id="PF01839">
    <property type="entry name" value="FG-GAP"/>
    <property type="match status" value="1"/>
</dbReference>
<gene>
    <name evidence="8" type="ORF">M5X16_13200</name>
    <name evidence="9" type="ORF">PC41400_27010</name>
</gene>
<dbReference type="GO" id="GO:0007154">
    <property type="term" value="P:cell communication"/>
    <property type="evidence" value="ECO:0007669"/>
    <property type="project" value="InterPro"/>
</dbReference>
<evidence type="ECO:0000256" key="4">
    <source>
        <dbReference type="SAM" id="MobiDB-lite"/>
    </source>
</evidence>
<dbReference type="InterPro" id="IPR018247">
    <property type="entry name" value="EF_Hand_1_Ca_BS"/>
</dbReference>
<dbReference type="InterPro" id="IPR028994">
    <property type="entry name" value="Integrin_alpha_N"/>
</dbReference>
<dbReference type="InterPro" id="IPR003644">
    <property type="entry name" value="Calx_beta"/>
</dbReference>
<dbReference type="Gene3D" id="2.30.30.100">
    <property type="match status" value="4"/>
</dbReference>
<accession>A0A410X3F9</accession>
<dbReference type="CDD" id="cd00063">
    <property type="entry name" value="FN3"/>
    <property type="match status" value="1"/>
</dbReference>
<dbReference type="Pfam" id="PF00041">
    <property type="entry name" value="fn3"/>
    <property type="match status" value="1"/>
</dbReference>
<feature type="region of interest" description="Disordered" evidence="4">
    <location>
        <begin position="704"/>
        <end position="723"/>
    </location>
</feature>
<organism evidence="9 10">
    <name type="scientific">Paenibacillus chitinolyticus</name>
    <dbReference type="NCBI Taxonomy" id="79263"/>
    <lineage>
        <taxon>Bacteria</taxon>
        <taxon>Bacillati</taxon>
        <taxon>Bacillota</taxon>
        <taxon>Bacilli</taxon>
        <taxon>Bacillales</taxon>
        <taxon>Paenibacillaceae</taxon>
        <taxon>Paenibacillus</taxon>
    </lineage>
</organism>
<dbReference type="PANTHER" id="PTHR46580">
    <property type="entry name" value="SENSOR KINASE-RELATED"/>
    <property type="match status" value="1"/>
</dbReference>
<feature type="domain" description="SLH" evidence="7">
    <location>
        <begin position="860"/>
        <end position="923"/>
    </location>
</feature>
<dbReference type="Pfam" id="PF12733">
    <property type="entry name" value="Cadherin-like"/>
    <property type="match status" value="1"/>
</dbReference>
<dbReference type="RefSeq" id="WP_042235887.1">
    <property type="nucleotide sequence ID" value="NZ_CP026520.1"/>
</dbReference>
<dbReference type="InterPro" id="IPR025883">
    <property type="entry name" value="Cadherin-like_domain"/>
</dbReference>
<dbReference type="SUPFAM" id="SSF49265">
    <property type="entry name" value="Fibronectin type III"/>
    <property type="match status" value="1"/>
</dbReference>
<dbReference type="Proteomes" id="UP001527202">
    <property type="component" value="Unassembled WGS sequence"/>
</dbReference>
<evidence type="ECO:0000259" key="6">
    <source>
        <dbReference type="PROSITE" id="PS50853"/>
    </source>
</evidence>
<dbReference type="PROSITE" id="PS50853">
    <property type="entry name" value="FN3"/>
    <property type="match status" value="1"/>
</dbReference>
<dbReference type="GO" id="GO:0016020">
    <property type="term" value="C:membrane"/>
    <property type="evidence" value="ECO:0007669"/>
    <property type="project" value="InterPro"/>
</dbReference>
<evidence type="ECO:0000256" key="3">
    <source>
        <dbReference type="ARBA" id="ARBA00022837"/>
    </source>
</evidence>
<dbReference type="PROSITE" id="PS51272">
    <property type="entry name" value="SLH"/>
    <property type="match status" value="3"/>
</dbReference>
<sequence>MVRSVKSSPVTKWLALVLGASLVAVPVGPVKANGANPVFENAVAYEVGGWAYDVTTGDVNGDGLDDLVSLNFQKNQVAVLLGRGDGTFGAPASFAVGSNPRAVVIADLDGDHHPDLAVANFMDNTVSILKGNGDGTFLTGGSVAGVGPEATGIAAADLNGDGFPDLAVVNNVSGSVSILFNIGGSGNFVLGASIPVGAYPRSLAAWDMDGDGKTDLAVANSGSNTVSILKNDGTGTQFSRADYAAGKSPNRMKAADLNGDGLKDLVFAANGDNGVAVLLGTAGGGFGPSVLYPSGNLPLDVALGDFDGDGHTDILSQTQTQDFAILMGNGDGTFQPPITYPYPRPAIYLETGEFNGDGRSDIVLAGASSSNTSVYVINSKAPGAFSFDSDTSESAENGGTASVTIKRTGSMAGQTAVRIRTTDGTAVAGKDYVPVDEVVVLQNGEASRVYPITVMDNQIYEGDKTFTVKLSDPANGYLIGAPNEAVVTIREDDAVPDTTPPVVDISKFGSTDNYTGTPDRLYGAAGAVGEAGAVVKAYPWTDTDKDGIVSAGELGTPIALGSSAADGSVPAADIGDLAPGSYAYVITATDAAGNESAKGAWAVLTVTLAKGASPDTEAPVWPAGAALVFSDVTSGSVNVGWPEAADNRAVTGYEVYRNGALLTSVSADTYSYRAAGLTGDMLYSFSVKAKDEAGNGATELAGTVRTLPVPSSGGSSGSSPSLSAESRLQELRFMAGEKEAVLTPSFQPGVSDYAAETDADRGVIRFKTMDSVARAGVNDGTVNTSTGEYAAALNEGVNVFKIAVQAEDGSIREYKLTVTRKAAGGGTGPGTKPDSGPGTGTGTTPVPGTKPEPGAEPGTGGGSRFADISGHWSEADIGRAVALGLVDGYEDGAFHPDATINRAEWIVMLERLLKNADTAGKTSTDAASKTSAGSGAETAGTVAANAAPLPFADAGAIPAWAVRAAADAAANGIVSGYDDGTFRPGAAVTRAELAVMLAKAVNGSAVGGGKAAAFADEADIPAWARPYVQTSAERGLIDGRSGNRFAPNEEATRAEAAVLLVRLAMLLSS</sequence>
<proteinExistence type="predicted"/>
<dbReference type="Gene3D" id="2.60.40.2030">
    <property type="match status" value="1"/>
</dbReference>
<feature type="chain" id="PRO_5019328889" evidence="5">
    <location>
        <begin position="33"/>
        <end position="1069"/>
    </location>
</feature>
<dbReference type="Pfam" id="PF13517">
    <property type="entry name" value="FG-GAP_3"/>
    <property type="match status" value="2"/>
</dbReference>
<dbReference type="AlphaFoldDB" id="A0A410X3F9"/>
<dbReference type="InterPro" id="IPR036116">
    <property type="entry name" value="FN3_sf"/>
</dbReference>
<feature type="compositionally biased region" description="Low complexity" evidence="4">
    <location>
        <begin position="830"/>
        <end position="856"/>
    </location>
</feature>
<reference evidence="8 11" key="2">
    <citation type="submission" date="2022-05" db="EMBL/GenBank/DDBJ databases">
        <title>Genome Sequencing of Bee-Associated Microbes.</title>
        <authorList>
            <person name="Dunlap C."/>
        </authorList>
    </citation>
    <scope>NUCLEOTIDE SEQUENCE [LARGE SCALE GENOMIC DNA]</scope>
    <source>
        <strain evidence="8 11">NRRL B-23120</strain>
    </source>
</reference>
<dbReference type="OrthoDB" id="868906at2"/>
<feature type="domain" description="SLH" evidence="7">
    <location>
        <begin position="948"/>
        <end position="1011"/>
    </location>
</feature>
<dbReference type="SMART" id="SM00237">
    <property type="entry name" value="Calx_beta"/>
    <property type="match status" value="1"/>
</dbReference>
<evidence type="ECO:0000256" key="1">
    <source>
        <dbReference type="ARBA" id="ARBA00022729"/>
    </source>
</evidence>
<evidence type="ECO:0000313" key="9">
    <source>
        <dbReference type="EMBL" id="QAV21127.1"/>
    </source>
</evidence>
<keyword evidence="11" id="KW-1185">Reference proteome</keyword>
<evidence type="ECO:0000256" key="5">
    <source>
        <dbReference type="SAM" id="SignalP"/>
    </source>
</evidence>
<dbReference type="EMBL" id="CP026520">
    <property type="protein sequence ID" value="QAV21127.1"/>
    <property type="molecule type" value="Genomic_DNA"/>
</dbReference>
<reference evidence="9 10" key="1">
    <citation type="submission" date="2018-01" db="EMBL/GenBank/DDBJ databases">
        <title>The whole genome sequencing and assembly of Paenibacillus chitinolyticus KCCM 41400 strain.</title>
        <authorList>
            <person name="Kim J.-Y."/>
            <person name="Park M.-K."/>
            <person name="Lee Y.-J."/>
            <person name="Yi H."/>
            <person name="Bahn Y.-S."/>
            <person name="Kim J.F."/>
            <person name="Lee D.-W."/>
        </authorList>
    </citation>
    <scope>NUCLEOTIDE SEQUENCE [LARGE SCALE GENOMIC DNA]</scope>
    <source>
        <strain evidence="9 10">KCCM 41400</strain>
    </source>
</reference>
<feature type="region of interest" description="Disordered" evidence="4">
    <location>
        <begin position="821"/>
        <end position="868"/>
    </location>
</feature>
<dbReference type="SUPFAM" id="SSF141072">
    <property type="entry name" value="CalX-like"/>
    <property type="match status" value="1"/>
</dbReference>
<evidence type="ECO:0000256" key="2">
    <source>
        <dbReference type="ARBA" id="ARBA00022737"/>
    </source>
</evidence>
<dbReference type="Gene3D" id="2.60.40.10">
    <property type="entry name" value="Immunoglobulins"/>
    <property type="match status" value="1"/>
</dbReference>
<dbReference type="InterPro" id="IPR001119">
    <property type="entry name" value="SLH_dom"/>
</dbReference>
<evidence type="ECO:0000313" key="8">
    <source>
        <dbReference type="EMBL" id="MCY9596732.1"/>
    </source>
</evidence>
<dbReference type="GeneID" id="95378444"/>
<keyword evidence="3" id="KW-0106">Calcium</keyword>
<dbReference type="Proteomes" id="UP000288943">
    <property type="component" value="Chromosome"/>
</dbReference>
<dbReference type="SUPFAM" id="SSF69318">
    <property type="entry name" value="Integrin alpha N-terminal domain"/>
    <property type="match status" value="2"/>
</dbReference>
<evidence type="ECO:0000313" key="10">
    <source>
        <dbReference type="Proteomes" id="UP000288943"/>
    </source>
</evidence>